<feature type="region of interest" description="Disordered" evidence="3">
    <location>
        <begin position="1"/>
        <end position="160"/>
    </location>
</feature>
<accession>A0ABC9D5X8</accession>
<sequence>MDGPDDAGDHPAAVRDGAYAARLPTPSDEEEEDCDDLYGDVNVGFLPLLPLSPSPAPTSPPKTPSPGPACVGSIPFPSPPPPPSLSWAPTSAPKTPSPGCPIPSPPPPPRRAPAPEPQRDPEARPEPAHQPLRPPPPPAAPRHHAPPQPQRAPRGASYPSPPRYTAVYVSDLHWWTTDAEVEAALPRAAAAALCCLHFYSDKFTGKSRGICRAEFLDAAAAASAAAALHGRAFRGRHCAASLARPPALNRLGDDADPCSEAARAPNNPTRGPGNGGRGANSATTVRGNVGPVLGDRPAPAPPPLQAVPRPSPGPPFGGVMGGVGGYGGFQSMGQYNAGIGTGMVPSPHVNPAFLAAGGMAMRGPGVWHDQGMAGGLWGAQQDWNFRGCTMPWQQQLAAPMQHHQAQQQYGNGDYGRGRGRRRERPGTRSDERSIGNVIYPDRRQSDRDGGDWYEEHDHEEKGRHRERVVEKERGREKHWNERDRHGGDKRRHQEYTENADFDRRGRARSRSQSRDDDYDDRPRRRR</sequence>
<comment type="similarity">
    <text evidence="1">Belongs to the RRM CPSF6/7 family.</text>
</comment>
<gene>
    <name evidence="5" type="ORF">URODEC1_LOCUS81762</name>
</gene>
<dbReference type="Gene3D" id="3.30.70.330">
    <property type="match status" value="1"/>
</dbReference>
<dbReference type="PANTHER" id="PTHR23204">
    <property type="entry name" value="CLEAVAGE AND POLYADENYLATION SPECIFIC FACTOR"/>
    <property type="match status" value="1"/>
</dbReference>
<feature type="compositionally biased region" description="Basic and acidic residues" evidence="3">
    <location>
        <begin position="440"/>
        <end position="504"/>
    </location>
</feature>
<evidence type="ECO:0000313" key="6">
    <source>
        <dbReference type="Proteomes" id="UP001497457"/>
    </source>
</evidence>
<evidence type="ECO:0000256" key="3">
    <source>
        <dbReference type="SAM" id="MobiDB-lite"/>
    </source>
</evidence>
<feature type="compositionally biased region" description="Low complexity" evidence="3">
    <location>
        <begin position="85"/>
        <end position="94"/>
    </location>
</feature>
<dbReference type="EMBL" id="OZ075141">
    <property type="protein sequence ID" value="CAL5031571.1"/>
    <property type="molecule type" value="Genomic_DNA"/>
</dbReference>
<feature type="compositionally biased region" description="Acidic residues" evidence="3">
    <location>
        <begin position="27"/>
        <end position="38"/>
    </location>
</feature>
<protein>
    <recommendedName>
        <fullName evidence="4">RRM domain-containing protein</fullName>
    </recommendedName>
</protein>
<proteinExistence type="inferred from homology"/>
<dbReference type="SUPFAM" id="SSF54928">
    <property type="entry name" value="RNA-binding domain, RBD"/>
    <property type="match status" value="1"/>
</dbReference>
<dbReference type="AlphaFoldDB" id="A0ABC9D5X8"/>
<dbReference type="SMART" id="SM00360">
    <property type="entry name" value="RRM"/>
    <property type="match status" value="1"/>
</dbReference>
<evidence type="ECO:0000313" key="5">
    <source>
        <dbReference type="EMBL" id="CAL5031571.1"/>
    </source>
</evidence>
<dbReference type="InterPro" id="IPR035979">
    <property type="entry name" value="RBD_domain_sf"/>
</dbReference>
<dbReference type="Proteomes" id="UP001497457">
    <property type="component" value="Chromosome 31b"/>
</dbReference>
<feature type="region of interest" description="Disordered" evidence="3">
    <location>
        <begin position="251"/>
        <end position="303"/>
    </location>
</feature>
<dbReference type="PROSITE" id="PS50102">
    <property type="entry name" value="RRM"/>
    <property type="match status" value="1"/>
</dbReference>
<dbReference type="InterPro" id="IPR012677">
    <property type="entry name" value="Nucleotide-bd_a/b_plait_sf"/>
</dbReference>
<evidence type="ECO:0000259" key="4">
    <source>
        <dbReference type="PROSITE" id="PS50102"/>
    </source>
</evidence>
<keyword evidence="2" id="KW-0694">RNA-binding</keyword>
<feature type="compositionally biased region" description="Low complexity" evidence="3">
    <location>
        <begin position="396"/>
        <end position="411"/>
    </location>
</feature>
<dbReference type="GO" id="GO:0006397">
    <property type="term" value="P:mRNA processing"/>
    <property type="evidence" value="ECO:0007669"/>
    <property type="project" value="UniProtKB-KW"/>
</dbReference>
<feature type="compositionally biased region" description="Pro residues" evidence="3">
    <location>
        <begin position="95"/>
        <end position="116"/>
    </location>
</feature>
<evidence type="ECO:0000256" key="1">
    <source>
        <dbReference type="ARBA" id="ARBA00006265"/>
    </source>
</evidence>
<dbReference type="GO" id="GO:0005634">
    <property type="term" value="C:nucleus"/>
    <property type="evidence" value="ECO:0007669"/>
    <property type="project" value="UniProtKB-SubCell"/>
</dbReference>
<dbReference type="InterPro" id="IPR000504">
    <property type="entry name" value="RRM_dom"/>
</dbReference>
<feature type="compositionally biased region" description="Pro residues" evidence="3">
    <location>
        <begin position="132"/>
        <end position="150"/>
    </location>
</feature>
<organism evidence="5 6">
    <name type="scientific">Urochloa decumbens</name>
    <dbReference type="NCBI Taxonomy" id="240449"/>
    <lineage>
        <taxon>Eukaryota</taxon>
        <taxon>Viridiplantae</taxon>
        <taxon>Streptophyta</taxon>
        <taxon>Embryophyta</taxon>
        <taxon>Tracheophyta</taxon>
        <taxon>Spermatophyta</taxon>
        <taxon>Magnoliopsida</taxon>
        <taxon>Liliopsida</taxon>
        <taxon>Poales</taxon>
        <taxon>Poaceae</taxon>
        <taxon>PACMAD clade</taxon>
        <taxon>Panicoideae</taxon>
        <taxon>Panicodae</taxon>
        <taxon>Paniceae</taxon>
        <taxon>Melinidinae</taxon>
        <taxon>Urochloa</taxon>
    </lineage>
</organism>
<feature type="region of interest" description="Disordered" evidence="3">
    <location>
        <begin position="396"/>
        <end position="526"/>
    </location>
</feature>
<keyword evidence="6" id="KW-1185">Reference proteome</keyword>
<feature type="domain" description="RRM" evidence="4">
    <location>
        <begin position="165"/>
        <end position="245"/>
    </location>
</feature>
<dbReference type="InterPro" id="IPR034772">
    <property type="entry name" value="CPSF6/7"/>
</dbReference>
<feature type="compositionally biased region" description="Basic and acidic residues" evidence="3">
    <location>
        <begin position="424"/>
        <end position="433"/>
    </location>
</feature>
<name>A0ABC9D5X8_9POAL</name>
<feature type="compositionally biased region" description="Pro residues" evidence="3">
    <location>
        <begin position="50"/>
        <end position="67"/>
    </location>
</feature>
<evidence type="ECO:0000256" key="2">
    <source>
        <dbReference type="PROSITE-ProRule" id="PRU00176"/>
    </source>
</evidence>
<feature type="compositionally biased region" description="Basic and acidic residues" evidence="3">
    <location>
        <begin position="117"/>
        <end position="127"/>
    </location>
</feature>
<reference evidence="5" key="1">
    <citation type="submission" date="2024-10" db="EMBL/GenBank/DDBJ databases">
        <authorList>
            <person name="Ryan C."/>
        </authorList>
    </citation>
    <scope>NUCLEOTIDE SEQUENCE [LARGE SCALE GENOMIC DNA]</scope>
</reference>
<dbReference type="GO" id="GO:0003723">
    <property type="term" value="F:RNA binding"/>
    <property type="evidence" value="ECO:0007669"/>
    <property type="project" value="UniProtKB-UniRule"/>
</dbReference>